<keyword evidence="3" id="KW-1185">Reference proteome</keyword>
<name>A0A6A6TCB6_9PLEO</name>
<dbReference type="InterPro" id="IPR029033">
    <property type="entry name" value="His_PPase_superfam"/>
</dbReference>
<dbReference type="EMBL" id="MU004323">
    <property type="protein sequence ID" value="KAF2657635.1"/>
    <property type="molecule type" value="Genomic_DNA"/>
</dbReference>
<dbReference type="SMART" id="SM00855">
    <property type="entry name" value="PGAM"/>
    <property type="match status" value="1"/>
</dbReference>
<evidence type="ECO:0000256" key="1">
    <source>
        <dbReference type="SAM" id="MobiDB-lite"/>
    </source>
</evidence>
<dbReference type="AlphaFoldDB" id="A0A6A6TCB6"/>
<feature type="compositionally biased region" description="Basic and acidic residues" evidence="1">
    <location>
        <begin position="226"/>
        <end position="246"/>
    </location>
</feature>
<dbReference type="Pfam" id="PF00300">
    <property type="entry name" value="His_Phos_1"/>
    <property type="match status" value="1"/>
</dbReference>
<dbReference type="InterPro" id="IPR013078">
    <property type="entry name" value="His_Pase_superF_clade-1"/>
</dbReference>
<dbReference type="Proteomes" id="UP000799324">
    <property type="component" value="Unassembled WGS sequence"/>
</dbReference>
<evidence type="ECO:0000313" key="2">
    <source>
        <dbReference type="EMBL" id="KAF2657635.1"/>
    </source>
</evidence>
<dbReference type="PANTHER" id="PTHR48100:SF54">
    <property type="entry name" value="PHOSPHATASE SPAC5H10.03-RELATED"/>
    <property type="match status" value="1"/>
</dbReference>
<organism evidence="2 3">
    <name type="scientific">Lophiostoma macrostomum CBS 122681</name>
    <dbReference type="NCBI Taxonomy" id="1314788"/>
    <lineage>
        <taxon>Eukaryota</taxon>
        <taxon>Fungi</taxon>
        <taxon>Dikarya</taxon>
        <taxon>Ascomycota</taxon>
        <taxon>Pezizomycotina</taxon>
        <taxon>Dothideomycetes</taxon>
        <taxon>Pleosporomycetidae</taxon>
        <taxon>Pleosporales</taxon>
        <taxon>Lophiostomataceae</taxon>
        <taxon>Lophiostoma</taxon>
    </lineage>
</organism>
<dbReference type="Gene3D" id="3.40.50.1240">
    <property type="entry name" value="Phosphoglycerate mutase-like"/>
    <property type="match status" value="1"/>
</dbReference>
<evidence type="ECO:0000313" key="3">
    <source>
        <dbReference type="Proteomes" id="UP000799324"/>
    </source>
</evidence>
<proteinExistence type="predicted"/>
<dbReference type="SUPFAM" id="SSF53254">
    <property type="entry name" value="Phosphoglycerate mutase-like"/>
    <property type="match status" value="1"/>
</dbReference>
<protein>
    <submittedName>
        <fullName evidence="2">Phosphoglycerate mutase-like protein</fullName>
    </submittedName>
</protein>
<dbReference type="GO" id="GO:0016791">
    <property type="term" value="F:phosphatase activity"/>
    <property type="evidence" value="ECO:0007669"/>
    <property type="project" value="TreeGrafter"/>
</dbReference>
<dbReference type="CDD" id="cd07067">
    <property type="entry name" value="HP_PGM_like"/>
    <property type="match status" value="1"/>
</dbReference>
<dbReference type="InterPro" id="IPR050275">
    <property type="entry name" value="PGM_Phosphatase"/>
</dbReference>
<reference evidence="2" key="1">
    <citation type="journal article" date="2020" name="Stud. Mycol.">
        <title>101 Dothideomycetes genomes: a test case for predicting lifestyles and emergence of pathogens.</title>
        <authorList>
            <person name="Haridas S."/>
            <person name="Albert R."/>
            <person name="Binder M."/>
            <person name="Bloem J."/>
            <person name="Labutti K."/>
            <person name="Salamov A."/>
            <person name="Andreopoulos B."/>
            <person name="Baker S."/>
            <person name="Barry K."/>
            <person name="Bills G."/>
            <person name="Bluhm B."/>
            <person name="Cannon C."/>
            <person name="Castanera R."/>
            <person name="Culley D."/>
            <person name="Daum C."/>
            <person name="Ezra D."/>
            <person name="Gonzalez J."/>
            <person name="Henrissat B."/>
            <person name="Kuo A."/>
            <person name="Liang C."/>
            <person name="Lipzen A."/>
            <person name="Lutzoni F."/>
            <person name="Magnuson J."/>
            <person name="Mondo S."/>
            <person name="Nolan M."/>
            <person name="Ohm R."/>
            <person name="Pangilinan J."/>
            <person name="Park H.-J."/>
            <person name="Ramirez L."/>
            <person name="Alfaro M."/>
            <person name="Sun H."/>
            <person name="Tritt A."/>
            <person name="Yoshinaga Y."/>
            <person name="Zwiers L.-H."/>
            <person name="Turgeon B."/>
            <person name="Goodwin S."/>
            <person name="Spatafora J."/>
            <person name="Crous P."/>
            <person name="Grigoriev I."/>
        </authorList>
    </citation>
    <scope>NUCLEOTIDE SEQUENCE</scope>
    <source>
        <strain evidence="2">CBS 122681</strain>
    </source>
</reference>
<dbReference type="OrthoDB" id="496981at2759"/>
<feature type="region of interest" description="Disordered" evidence="1">
    <location>
        <begin position="206"/>
        <end position="246"/>
    </location>
</feature>
<accession>A0A6A6TCB6</accession>
<dbReference type="PANTHER" id="PTHR48100">
    <property type="entry name" value="BROAD-SPECIFICITY PHOSPHATASE YOR283W-RELATED"/>
    <property type="match status" value="1"/>
</dbReference>
<dbReference type="GO" id="GO:0005737">
    <property type="term" value="C:cytoplasm"/>
    <property type="evidence" value="ECO:0007669"/>
    <property type="project" value="TreeGrafter"/>
</dbReference>
<gene>
    <name evidence="2" type="ORF">K491DRAFT_690875</name>
</gene>
<sequence length="246" mass="28038">MPPTLYLVRHAEGKHNVSKNWDISDPVLTAQGKVQCTNLCKAFQYHNVINLVVASPLRRAIQTAVLGFSPLLARPEVPMLLHSTAQEVGDAKCDTGLEPDELQKSLRNLFVDDRLPFDVASRMNFDHVQTGWNIKTGYWAYTRDAISARAADFRRWLWQRPERHILVVTHGAFLHFLTEDWDVDDPMENTAYRNCEVRQFIFSTDSTETEAHVEETPGSQTTRGANMKENDSHVIDEMEKVRNGSS</sequence>